<sequence length="96" mass="10612">MRHSQTVQEAASQRAREANKGKAKEVVSDSEEEESEEMYSSPSEKCKDVLAELIVLSEQNNHGEEGSCVWAWNSSRAQSGWNEGKSRTTILGVSPL</sequence>
<dbReference type="EMBL" id="JASCZI010212552">
    <property type="protein sequence ID" value="MED6199757.1"/>
    <property type="molecule type" value="Genomic_DNA"/>
</dbReference>
<protein>
    <submittedName>
        <fullName evidence="2">Uncharacterized protein</fullName>
    </submittedName>
</protein>
<comment type="caution">
    <text evidence="2">The sequence shown here is derived from an EMBL/GenBank/DDBJ whole genome shotgun (WGS) entry which is preliminary data.</text>
</comment>
<accession>A0ABU6XPC2</accession>
<gene>
    <name evidence="2" type="ORF">PIB30_078906</name>
</gene>
<dbReference type="Proteomes" id="UP001341840">
    <property type="component" value="Unassembled WGS sequence"/>
</dbReference>
<keyword evidence="3" id="KW-1185">Reference proteome</keyword>
<feature type="compositionally biased region" description="Polar residues" evidence="1">
    <location>
        <begin position="1"/>
        <end position="11"/>
    </location>
</feature>
<feature type="compositionally biased region" description="Acidic residues" evidence="1">
    <location>
        <begin position="28"/>
        <end position="37"/>
    </location>
</feature>
<name>A0ABU6XPC2_9FABA</name>
<reference evidence="2 3" key="1">
    <citation type="journal article" date="2023" name="Plants (Basel)">
        <title>Bridging the Gap: Combining Genomics and Transcriptomics Approaches to Understand Stylosanthes scabra, an Orphan Legume from the Brazilian Caatinga.</title>
        <authorList>
            <person name="Ferreira-Neto J.R.C."/>
            <person name="da Silva M.D."/>
            <person name="Binneck E."/>
            <person name="de Melo N.F."/>
            <person name="da Silva R.H."/>
            <person name="de Melo A.L.T.M."/>
            <person name="Pandolfi V."/>
            <person name="Bustamante F.O."/>
            <person name="Brasileiro-Vidal A.C."/>
            <person name="Benko-Iseppon A.M."/>
        </authorList>
    </citation>
    <scope>NUCLEOTIDE SEQUENCE [LARGE SCALE GENOMIC DNA]</scope>
    <source>
        <tissue evidence="2">Leaves</tissue>
    </source>
</reference>
<evidence type="ECO:0000256" key="1">
    <source>
        <dbReference type="SAM" id="MobiDB-lite"/>
    </source>
</evidence>
<evidence type="ECO:0000313" key="2">
    <source>
        <dbReference type="EMBL" id="MED6199757.1"/>
    </source>
</evidence>
<feature type="compositionally biased region" description="Basic and acidic residues" evidence="1">
    <location>
        <begin position="14"/>
        <end position="27"/>
    </location>
</feature>
<proteinExistence type="predicted"/>
<evidence type="ECO:0000313" key="3">
    <source>
        <dbReference type="Proteomes" id="UP001341840"/>
    </source>
</evidence>
<organism evidence="2 3">
    <name type="scientific">Stylosanthes scabra</name>
    <dbReference type="NCBI Taxonomy" id="79078"/>
    <lineage>
        <taxon>Eukaryota</taxon>
        <taxon>Viridiplantae</taxon>
        <taxon>Streptophyta</taxon>
        <taxon>Embryophyta</taxon>
        <taxon>Tracheophyta</taxon>
        <taxon>Spermatophyta</taxon>
        <taxon>Magnoliopsida</taxon>
        <taxon>eudicotyledons</taxon>
        <taxon>Gunneridae</taxon>
        <taxon>Pentapetalae</taxon>
        <taxon>rosids</taxon>
        <taxon>fabids</taxon>
        <taxon>Fabales</taxon>
        <taxon>Fabaceae</taxon>
        <taxon>Papilionoideae</taxon>
        <taxon>50 kb inversion clade</taxon>
        <taxon>dalbergioids sensu lato</taxon>
        <taxon>Dalbergieae</taxon>
        <taxon>Pterocarpus clade</taxon>
        <taxon>Stylosanthes</taxon>
    </lineage>
</organism>
<feature type="region of interest" description="Disordered" evidence="1">
    <location>
        <begin position="1"/>
        <end position="43"/>
    </location>
</feature>